<feature type="site" description="Substrate discrimination" evidence="16">
    <location>
        <position position="19"/>
    </location>
</feature>
<dbReference type="Gene3D" id="3.30.70.270">
    <property type="match status" value="1"/>
</dbReference>
<dbReference type="Pfam" id="PF11799">
    <property type="entry name" value="IMS_C"/>
    <property type="match status" value="1"/>
</dbReference>
<comment type="catalytic activity">
    <reaction evidence="15 16">
        <text>DNA(n) + a 2'-deoxyribonucleoside 5'-triphosphate = DNA(n+1) + diphosphate</text>
        <dbReference type="Rhea" id="RHEA:22508"/>
        <dbReference type="Rhea" id="RHEA-COMP:17339"/>
        <dbReference type="Rhea" id="RHEA-COMP:17340"/>
        <dbReference type="ChEBI" id="CHEBI:33019"/>
        <dbReference type="ChEBI" id="CHEBI:61560"/>
        <dbReference type="ChEBI" id="CHEBI:173112"/>
        <dbReference type="EC" id="2.7.7.7"/>
    </reaction>
</comment>
<keyword evidence="13 16" id="KW-0234">DNA repair</keyword>
<evidence type="ECO:0000256" key="10">
    <source>
        <dbReference type="ARBA" id="ARBA00022842"/>
    </source>
</evidence>
<sequence length="404" mass="44769">MPAADRPRIIAHVDMDAFYVEAELLDKPELRGRKIIVAGEGRSVVLSASYEARADGVRSAMPLSRALQLSPHATVLPPQMHRYRELSVGIMGYFDTITDTKEQLSVDEAFLDLTGARRRLGQPQQIGERIRADIRAQFGLPATVGIADRKFIAKIASTRAKPDGLLLVPPAQRLRFLHSLKVEALWGVGGKTAQALHAQGIHTVEQLAQTPRESLKRRFGVTGEHLHDLAWGHDPREVVPQREEKSIGAEETFAMDIDSDAELTRELLRLGHRVAARLRQAQLNTRGVSLKLRYQDFSTLTRSATLEHPTQSAQVLTQTAVRLLQGLGERPQPVRLIGLRAERLQRDDGALQLSFDTRAAEWLDAERAIDAVAQRFPDLPVAPASLLPREARRQAGGGSKLEDD</sequence>
<evidence type="ECO:0000256" key="2">
    <source>
        <dbReference type="ARBA" id="ARBA00010945"/>
    </source>
</evidence>
<dbReference type="Pfam" id="PF00817">
    <property type="entry name" value="IMS"/>
    <property type="match status" value="1"/>
</dbReference>
<dbReference type="PANTHER" id="PTHR11076:SF33">
    <property type="entry name" value="DNA POLYMERASE KAPPA"/>
    <property type="match status" value="1"/>
</dbReference>
<accession>A0ABP9G5B8</accession>
<evidence type="ECO:0000256" key="4">
    <source>
        <dbReference type="ARBA" id="ARBA00022490"/>
    </source>
</evidence>
<dbReference type="InterPro" id="IPR050116">
    <property type="entry name" value="DNA_polymerase-Y"/>
</dbReference>
<comment type="subcellular location">
    <subcellularLocation>
        <location evidence="1 16">Cytoplasm</location>
    </subcellularLocation>
</comment>
<comment type="cofactor">
    <cofactor evidence="16">
        <name>Mg(2+)</name>
        <dbReference type="ChEBI" id="CHEBI:18420"/>
    </cofactor>
    <text evidence="16">Binds 2 magnesium ions per subunit.</text>
</comment>
<dbReference type="PROSITE" id="PS50173">
    <property type="entry name" value="UMUC"/>
    <property type="match status" value="1"/>
</dbReference>
<evidence type="ECO:0000256" key="14">
    <source>
        <dbReference type="ARBA" id="ARBA00025589"/>
    </source>
</evidence>
<dbReference type="NCBIfam" id="NF002677">
    <property type="entry name" value="PRK02406.1"/>
    <property type="match status" value="1"/>
</dbReference>
<dbReference type="InterPro" id="IPR001126">
    <property type="entry name" value="UmuC"/>
</dbReference>
<evidence type="ECO:0000313" key="18">
    <source>
        <dbReference type="EMBL" id="GAA4922513.1"/>
    </source>
</evidence>
<keyword evidence="3 16" id="KW-0515">Mutator protein</keyword>
<organism evidence="18 19">
    <name type="scientific">Nesterenkonia rhizosphaerae</name>
    <dbReference type="NCBI Taxonomy" id="1348272"/>
    <lineage>
        <taxon>Bacteria</taxon>
        <taxon>Bacillati</taxon>
        <taxon>Actinomycetota</taxon>
        <taxon>Actinomycetes</taxon>
        <taxon>Micrococcales</taxon>
        <taxon>Micrococcaceae</taxon>
        <taxon>Nesterenkonia</taxon>
    </lineage>
</organism>
<evidence type="ECO:0000256" key="15">
    <source>
        <dbReference type="ARBA" id="ARBA00049244"/>
    </source>
</evidence>
<dbReference type="InterPro" id="IPR053848">
    <property type="entry name" value="IMS_HHH_1"/>
</dbReference>
<feature type="active site" evidence="16">
    <location>
        <position position="108"/>
    </location>
</feature>
<dbReference type="SUPFAM" id="SSF56672">
    <property type="entry name" value="DNA/RNA polymerases"/>
    <property type="match status" value="1"/>
</dbReference>
<evidence type="ECO:0000313" key="19">
    <source>
        <dbReference type="Proteomes" id="UP001500368"/>
    </source>
</evidence>
<evidence type="ECO:0000259" key="17">
    <source>
        <dbReference type="PROSITE" id="PS50173"/>
    </source>
</evidence>
<dbReference type="EMBL" id="BAABLW010000007">
    <property type="protein sequence ID" value="GAA4922513.1"/>
    <property type="molecule type" value="Genomic_DNA"/>
</dbReference>
<reference evidence="19" key="1">
    <citation type="journal article" date="2019" name="Int. J. Syst. Evol. Microbiol.">
        <title>The Global Catalogue of Microorganisms (GCM) 10K type strain sequencing project: providing services to taxonomists for standard genome sequencing and annotation.</title>
        <authorList>
            <consortium name="The Broad Institute Genomics Platform"/>
            <consortium name="The Broad Institute Genome Sequencing Center for Infectious Disease"/>
            <person name="Wu L."/>
            <person name="Ma J."/>
        </authorList>
    </citation>
    <scope>NUCLEOTIDE SEQUENCE [LARGE SCALE GENOMIC DNA]</scope>
    <source>
        <strain evidence="19">JCM 19129</strain>
    </source>
</reference>
<dbReference type="Gene3D" id="3.40.1170.60">
    <property type="match status" value="1"/>
</dbReference>
<dbReference type="EC" id="2.7.7.7" evidence="16"/>
<comment type="function">
    <text evidence="14 16">Poorly processive, error-prone DNA polymerase involved in untargeted mutagenesis. Copies undamaged DNA at stalled replication forks, which arise in vivo from mismatched or misaligned primer ends. These misaligned primers can be extended by PolIV. Exhibits no 3'-5' exonuclease (proofreading) activity. May be involved in translesional synthesis, in conjunction with the beta clamp from PolIII.</text>
</comment>
<evidence type="ECO:0000256" key="6">
    <source>
        <dbReference type="ARBA" id="ARBA00022695"/>
    </source>
</evidence>
<evidence type="ECO:0000256" key="3">
    <source>
        <dbReference type="ARBA" id="ARBA00022457"/>
    </source>
</evidence>
<evidence type="ECO:0000256" key="11">
    <source>
        <dbReference type="ARBA" id="ARBA00022932"/>
    </source>
</evidence>
<dbReference type="RefSeq" id="WP_345477809.1">
    <property type="nucleotide sequence ID" value="NZ_BAABLW010000007.1"/>
</dbReference>
<dbReference type="Pfam" id="PF21999">
    <property type="entry name" value="IMS_HHH_1"/>
    <property type="match status" value="1"/>
</dbReference>
<evidence type="ECO:0000256" key="9">
    <source>
        <dbReference type="ARBA" id="ARBA00022763"/>
    </source>
</evidence>
<dbReference type="HAMAP" id="MF_01113">
    <property type="entry name" value="DNApol_IV"/>
    <property type="match status" value="1"/>
</dbReference>
<keyword evidence="11 16" id="KW-0239">DNA-directed DNA polymerase</keyword>
<comment type="subunit">
    <text evidence="16">Monomer.</text>
</comment>
<evidence type="ECO:0000256" key="5">
    <source>
        <dbReference type="ARBA" id="ARBA00022679"/>
    </source>
</evidence>
<dbReference type="Proteomes" id="UP001500368">
    <property type="component" value="Unassembled WGS sequence"/>
</dbReference>
<feature type="binding site" evidence="16">
    <location>
        <position position="14"/>
    </location>
    <ligand>
        <name>Mg(2+)</name>
        <dbReference type="ChEBI" id="CHEBI:18420"/>
    </ligand>
</feature>
<protein>
    <recommendedName>
        <fullName evidence="16">DNA polymerase IV</fullName>
        <shortName evidence="16">Pol IV</shortName>
        <ecNumber evidence="16">2.7.7.7</ecNumber>
    </recommendedName>
</protein>
<keyword evidence="5 16" id="KW-0808">Transferase</keyword>
<name>A0ABP9G5B8_9MICC</name>
<dbReference type="InterPro" id="IPR036775">
    <property type="entry name" value="DNA_pol_Y-fam_lit_finger_sf"/>
</dbReference>
<dbReference type="CDD" id="cd03586">
    <property type="entry name" value="PolY_Pol_IV_kappa"/>
    <property type="match status" value="1"/>
</dbReference>
<proteinExistence type="inferred from homology"/>
<feature type="domain" description="UmuC" evidence="17">
    <location>
        <begin position="10"/>
        <end position="189"/>
    </location>
</feature>
<keyword evidence="10 16" id="KW-0460">Magnesium</keyword>
<dbReference type="Gene3D" id="3.30.1490.100">
    <property type="entry name" value="DNA polymerase, Y-family, little finger domain"/>
    <property type="match status" value="1"/>
</dbReference>
<keyword evidence="8 16" id="KW-0479">Metal-binding</keyword>
<feature type="binding site" evidence="16">
    <location>
        <position position="107"/>
    </location>
    <ligand>
        <name>Mg(2+)</name>
        <dbReference type="ChEBI" id="CHEBI:18420"/>
    </ligand>
</feature>
<gene>
    <name evidence="16 18" type="primary">dinB</name>
    <name evidence="18" type="ORF">GCM10025790_19330</name>
</gene>
<dbReference type="InterPro" id="IPR017961">
    <property type="entry name" value="DNA_pol_Y-fam_little_finger"/>
</dbReference>
<keyword evidence="19" id="KW-1185">Reference proteome</keyword>
<dbReference type="Gene3D" id="1.10.150.20">
    <property type="entry name" value="5' to 3' exonuclease, C-terminal subdomain"/>
    <property type="match status" value="1"/>
</dbReference>
<dbReference type="InterPro" id="IPR022880">
    <property type="entry name" value="DNApol_IV"/>
</dbReference>
<evidence type="ECO:0000256" key="7">
    <source>
        <dbReference type="ARBA" id="ARBA00022705"/>
    </source>
</evidence>
<evidence type="ECO:0000256" key="12">
    <source>
        <dbReference type="ARBA" id="ARBA00023125"/>
    </source>
</evidence>
<keyword evidence="4 16" id="KW-0963">Cytoplasm</keyword>
<evidence type="ECO:0000256" key="8">
    <source>
        <dbReference type="ARBA" id="ARBA00022723"/>
    </source>
</evidence>
<dbReference type="PANTHER" id="PTHR11076">
    <property type="entry name" value="DNA REPAIR POLYMERASE UMUC / TRANSFERASE FAMILY MEMBER"/>
    <property type="match status" value="1"/>
</dbReference>
<keyword evidence="12 16" id="KW-0238">DNA-binding</keyword>
<keyword evidence="7 16" id="KW-0235">DNA replication</keyword>
<evidence type="ECO:0000256" key="1">
    <source>
        <dbReference type="ARBA" id="ARBA00004496"/>
    </source>
</evidence>
<keyword evidence="9 16" id="KW-0227">DNA damage</keyword>
<comment type="caution">
    <text evidence="18">The sequence shown here is derived from an EMBL/GenBank/DDBJ whole genome shotgun (WGS) entry which is preliminary data.</text>
</comment>
<dbReference type="InterPro" id="IPR043128">
    <property type="entry name" value="Rev_trsase/Diguanyl_cyclase"/>
</dbReference>
<evidence type="ECO:0000256" key="16">
    <source>
        <dbReference type="HAMAP-Rule" id="MF_01113"/>
    </source>
</evidence>
<dbReference type="InterPro" id="IPR043502">
    <property type="entry name" value="DNA/RNA_pol_sf"/>
</dbReference>
<dbReference type="SUPFAM" id="SSF100879">
    <property type="entry name" value="Lesion bypass DNA polymerase (Y-family), little finger domain"/>
    <property type="match status" value="1"/>
</dbReference>
<comment type="similarity">
    <text evidence="2 16">Belongs to the DNA polymerase type-Y family.</text>
</comment>
<evidence type="ECO:0000256" key="13">
    <source>
        <dbReference type="ARBA" id="ARBA00023204"/>
    </source>
</evidence>
<keyword evidence="6 16" id="KW-0548">Nucleotidyltransferase</keyword>